<evidence type="ECO:0000259" key="3">
    <source>
        <dbReference type="PROSITE" id="PS51840"/>
    </source>
</evidence>
<dbReference type="OrthoDB" id="765176at2759"/>
<keyword evidence="5" id="KW-1185">Reference proteome</keyword>
<comment type="caution">
    <text evidence="4">The sequence shown here is derived from an EMBL/GenBank/DDBJ whole genome shotgun (WGS) entry which is preliminary data.</text>
</comment>
<dbReference type="Proteomes" id="UP000187406">
    <property type="component" value="Unassembled WGS sequence"/>
</dbReference>
<gene>
    <name evidence="4" type="ORF">CFOL_v3_24719</name>
</gene>
<dbReference type="InParanoid" id="A0A1Q3CMD6"/>
<feature type="coiled-coil region" evidence="1">
    <location>
        <begin position="725"/>
        <end position="801"/>
    </location>
</feature>
<feature type="region of interest" description="Disordered" evidence="2">
    <location>
        <begin position="377"/>
        <end position="399"/>
    </location>
</feature>
<dbReference type="Pfam" id="PF10358">
    <property type="entry name" value="NT-C2"/>
    <property type="match status" value="1"/>
</dbReference>
<dbReference type="STRING" id="3775.A0A1Q3CMD6"/>
<evidence type="ECO:0000313" key="5">
    <source>
        <dbReference type="Proteomes" id="UP000187406"/>
    </source>
</evidence>
<evidence type="ECO:0000256" key="2">
    <source>
        <dbReference type="SAM" id="MobiDB-lite"/>
    </source>
</evidence>
<feature type="coiled-coil region" evidence="1">
    <location>
        <begin position="429"/>
        <end position="544"/>
    </location>
</feature>
<keyword evidence="1" id="KW-0175">Coiled coil</keyword>
<name>A0A1Q3CMD6_CEPFO</name>
<organism evidence="4 5">
    <name type="scientific">Cephalotus follicularis</name>
    <name type="common">Albany pitcher plant</name>
    <dbReference type="NCBI Taxonomy" id="3775"/>
    <lineage>
        <taxon>Eukaryota</taxon>
        <taxon>Viridiplantae</taxon>
        <taxon>Streptophyta</taxon>
        <taxon>Embryophyta</taxon>
        <taxon>Tracheophyta</taxon>
        <taxon>Spermatophyta</taxon>
        <taxon>Magnoliopsida</taxon>
        <taxon>eudicotyledons</taxon>
        <taxon>Gunneridae</taxon>
        <taxon>Pentapetalae</taxon>
        <taxon>rosids</taxon>
        <taxon>fabids</taxon>
        <taxon>Oxalidales</taxon>
        <taxon>Cephalotaceae</taxon>
        <taxon>Cephalotus</taxon>
    </lineage>
</organism>
<feature type="coiled-coil region" evidence="1">
    <location>
        <begin position="241"/>
        <end position="360"/>
    </location>
</feature>
<dbReference type="PANTHER" id="PTHR34452">
    <property type="entry name" value="MYOSIN HEAVY CHAIN-RELATED PROTEIN"/>
    <property type="match status" value="1"/>
</dbReference>
<feature type="domain" description="C2 NT-type" evidence="3">
    <location>
        <begin position="4"/>
        <end position="139"/>
    </location>
</feature>
<feature type="compositionally biased region" description="Basic and acidic residues" evidence="2">
    <location>
        <begin position="377"/>
        <end position="397"/>
    </location>
</feature>
<protein>
    <submittedName>
        <fullName evidence="4">NT-C2 domain-containing protein</fullName>
    </submittedName>
</protein>
<dbReference type="PANTHER" id="PTHR34452:SF14">
    <property type="entry name" value="MYOSIN HEAVY CHAIN, MUSCLE"/>
    <property type="match status" value="1"/>
</dbReference>
<dbReference type="AlphaFoldDB" id="A0A1Q3CMD6"/>
<evidence type="ECO:0000313" key="4">
    <source>
        <dbReference type="EMBL" id="GAV81261.1"/>
    </source>
</evidence>
<feature type="compositionally biased region" description="Polar residues" evidence="2">
    <location>
        <begin position="152"/>
        <end position="169"/>
    </location>
</feature>
<accession>A0A1Q3CMD6</accession>
<dbReference type="PROSITE" id="PS51840">
    <property type="entry name" value="C2_NT"/>
    <property type="match status" value="1"/>
</dbReference>
<dbReference type="EMBL" id="BDDD01002366">
    <property type="protein sequence ID" value="GAV81261.1"/>
    <property type="molecule type" value="Genomic_DNA"/>
</dbReference>
<feature type="region of interest" description="Disordered" evidence="2">
    <location>
        <begin position="145"/>
        <end position="169"/>
    </location>
</feature>
<dbReference type="FunCoup" id="A0A1Q3CMD6">
    <property type="interactions" value="117"/>
</dbReference>
<feature type="coiled-coil region" evidence="1">
    <location>
        <begin position="844"/>
        <end position="878"/>
    </location>
</feature>
<proteinExistence type="predicted"/>
<sequence length="895" mass="104126">MFKSWRSDKIKIKAVFKLQFQATQVPQLKKTAAMVSLVPDDVGKPTLRLEKAAIQEGACSWEKPVFERVNFIKESKTGKLKEKIYHFIVSTGSSKSSYLGEASIDFADFAMETEPMTVSLPLKFANSGAVLHVTIQKMQSVTDPRNIEENGDLTSQNAAGQNGSSFNGSSATLESLWDISFEQNSHNSPLRQNSMPQKGTLDVVTTKKHVHQRSNTDWLVALTSDGSLADSSYKPEVNLPRERSNDSIEELKGEISGLETHAKLSELELQTLRKQVLKESRRTRDLLRQIRSIKEERDGLKTECEQLKSQNCNENTEVNIQLRSDNEDLRVLLEEMRQELNLEKNEKTNLQLQLQKIQDSNCELILAVSDLNEMLEQRKRGESRDSDKLGTREKAEEFPEINSKCNTNEDKHQLAIRDLAEVQHDAKEVDMLKKQIQDFHGEIEFYRKNQEELQMHVEQLTLDYEVLKQEKDDVKRECSKSLATVTELESKIENLEENLKKKSQQYSDSLIDMNDLESNVKGLKKELEKQAQGFERDLEAMIHAKTEQEQRAIRAEEALRHTKWKNAITAERLQEEFKRLSVEMETKFDENEKLSTKALTEANELRIQKRILEEKLQKANEDLGLITDQNEVKLQELSKQINLKEEQIEQISLQLDQKSKQLQFAEKNLEEKHEAFSIEIHRLKSEIERLIQLAAQKAQQRGEMEQIKTSTTETEKLIHRWNIEKDDMEKRFSLVKLDAEKAQKELMNMKGLKDEKELMIRNLHLEVENLRVQYKDLKQSLSKEELEKDNLRKELVHLKDNTWRKEQGKSFQKELTIVPFERKEDTDLEKQMKGSNSRTIDECYLIEKERNRSMESELKEMQERYSEISLKFAEVEGERQQLVMTIRNLKNGKKT</sequence>
<reference evidence="5" key="1">
    <citation type="submission" date="2016-04" db="EMBL/GenBank/DDBJ databases">
        <title>Cephalotus genome sequencing.</title>
        <authorList>
            <person name="Fukushima K."/>
            <person name="Hasebe M."/>
            <person name="Fang X."/>
        </authorList>
    </citation>
    <scope>NUCLEOTIDE SEQUENCE [LARGE SCALE GENOMIC DNA]</scope>
    <source>
        <strain evidence="5">cv. St1</strain>
    </source>
</reference>
<dbReference type="InterPro" id="IPR019448">
    <property type="entry name" value="NT-C2"/>
</dbReference>
<feature type="coiled-coil region" evidence="1">
    <location>
        <begin position="570"/>
        <end position="700"/>
    </location>
</feature>
<evidence type="ECO:0000256" key="1">
    <source>
        <dbReference type="SAM" id="Coils"/>
    </source>
</evidence>